<accession>A0A3D9FWX7</accession>
<comment type="caution">
    <text evidence="2">The sequence shown here is derived from an EMBL/GenBank/DDBJ whole genome shotgun (WGS) entry which is preliminary data.</text>
</comment>
<dbReference type="EMBL" id="QRDQ01000008">
    <property type="protein sequence ID" value="RED25271.1"/>
    <property type="molecule type" value="Genomic_DNA"/>
</dbReference>
<dbReference type="Gene3D" id="2.130.10.10">
    <property type="entry name" value="YVTN repeat-like/Quinoprotein amine dehydrogenase"/>
    <property type="match status" value="1"/>
</dbReference>
<keyword evidence="1" id="KW-0732">Signal</keyword>
<feature type="chain" id="PRO_5017590119" evidence="1">
    <location>
        <begin position="22"/>
        <end position="457"/>
    </location>
</feature>
<evidence type="ECO:0000313" key="3">
    <source>
        <dbReference type="Proteomes" id="UP000257004"/>
    </source>
</evidence>
<protein>
    <submittedName>
        <fullName evidence="2">Uncharacterized protein</fullName>
    </submittedName>
</protein>
<proteinExistence type="predicted"/>
<name>A0A3D9FWX7_9FLAO</name>
<evidence type="ECO:0000313" key="2">
    <source>
        <dbReference type="EMBL" id="RED25271.1"/>
    </source>
</evidence>
<keyword evidence="3" id="KW-1185">Reference proteome</keyword>
<dbReference type="OrthoDB" id="1113138at2"/>
<organism evidence="2 3">
    <name type="scientific">Flavobacterium cutihirudinis</name>
    <dbReference type="NCBI Taxonomy" id="1265740"/>
    <lineage>
        <taxon>Bacteria</taxon>
        <taxon>Pseudomonadati</taxon>
        <taxon>Bacteroidota</taxon>
        <taxon>Flavobacteriia</taxon>
        <taxon>Flavobacteriales</taxon>
        <taxon>Flavobacteriaceae</taxon>
        <taxon>Flavobacterium</taxon>
    </lineage>
</organism>
<dbReference type="SUPFAM" id="SSF63829">
    <property type="entry name" value="Calcium-dependent phosphotriesterase"/>
    <property type="match status" value="1"/>
</dbReference>
<dbReference type="PROSITE" id="PS51257">
    <property type="entry name" value="PROKAR_LIPOPROTEIN"/>
    <property type="match status" value="1"/>
</dbReference>
<dbReference type="InterPro" id="IPR015943">
    <property type="entry name" value="WD40/YVTN_repeat-like_dom_sf"/>
</dbReference>
<dbReference type="RefSeq" id="WP_115888092.1">
    <property type="nucleotide sequence ID" value="NZ_QRDQ01000008.1"/>
</dbReference>
<gene>
    <name evidence="2" type="ORF">BD847_2020</name>
</gene>
<dbReference type="AlphaFoldDB" id="A0A3D9FWX7"/>
<sequence>MKKILLLGVIMLILLSCSNNDSSDTKMEEASYSIPDSLNFNIFNQRLFLKIQNQGNTLINYSITSSKNYITLSSSQGNITAENQSEIGVTLDKSNLPSGISYSKLYLNINNKKDSIVVKVNNNIEEKVILNSDVIDAEYSKVNDQLIYVSQHPSAVNILKTNTGITEQIPLSSPPTCISISQDGQTAVVGHNGSISYINLNNKTVVKTYPVSCYAFDIVLGNNKWAYIFPEKGQWTFIRCINLNEINNNESLQVGAFIYEGTKGKLHPSGKYIYGADNGIMPSDIEKYNIETNVAQYAYDSPYLGDYDMNGNLWFSEDGNKIFTKGKNVFKTSEIKDQDMIYSGTIEINSSNVNTKIESLDHSSLKNNLYFILSYGLYFPYKKEPYLYIYNSSTLSLKNRIKLEQFAVPKNESSGSFYDAEPYFVFSNSNGNSIFVIVKATGAGLAKEWAIQKINIE</sequence>
<feature type="signal peptide" evidence="1">
    <location>
        <begin position="1"/>
        <end position="21"/>
    </location>
</feature>
<reference evidence="2 3" key="1">
    <citation type="submission" date="2018-07" db="EMBL/GenBank/DDBJ databases">
        <title>Genomic Encyclopedia of Archaeal and Bacterial Type Strains, Phase II (KMG-II): from individual species to whole genera.</title>
        <authorList>
            <person name="Goeker M."/>
        </authorList>
    </citation>
    <scope>NUCLEOTIDE SEQUENCE [LARGE SCALE GENOMIC DNA]</scope>
    <source>
        <strain evidence="2 3">DSM 25795</strain>
    </source>
</reference>
<dbReference type="Proteomes" id="UP000257004">
    <property type="component" value="Unassembled WGS sequence"/>
</dbReference>
<evidence type="ECO:0000256" key="1">
    <source>
        <dbReference type="SAM" id="SignalP"/>
    </source>
</evidence>